<dbReference type="InterPro" id="IPR028268">
    <property type="entry name" value="Pianissimo_fam"/>
</dbReference>
<feature type="domain" description="Rapamycin-insensitive companion of mTOR" evidence="5">
    <location>
        <begin position="1023"/>
        <end position="1095"/>
    </location>
</feature>
<evidence type="ECO:0000259" key="4">
    <source>
        <dbReference type="SMART" id="SM01308"/>
    </source>
</evidence>
<dbReference type="SMART" id="SM01307">
    <property type="entry name" value="RICTOR_M"/>
    <property type="match status" value="1"/>
</dbReference>
<dbReference type="SUPFAM" id="SSF46585">
    <property type="entry name" value="HR1 repeat"/>
    <property type="match status" value="1"/>
</dbReference>
<dbReference type="SUPFAM" id="SSF48371">
    <property type="entry name" value="ARM repeat"/>
    <property type="match status" value="2"/>
</dbReference>
<dbReference type="Proteomes" id="UP000297245">
    <property type="component" value="Unassembled WGS sequence"/>
</dbReference>
<dbReference type="InterPro" id="IPR036274">
    <property type="entry name" value="HR1_rpt_sf"/>
</dbReference>
<dbReference type="Gene3D" id="1.10.287.160">
    <property type="entry name" value="HR1 repeat"/>
    <property type="match status" value="1"/>
</dbReference>
<evidence type="ECO:0008006" key="8">
    <source>
        <dbReference type="Google" id="ProtNLM"/>
    </source>
</evidence>
<dbReference type="PANTHER" id="PTHR13298:SF11">
    <property type="entry name" value="RAPAMYCIN-INSENSITIVE COMPANION OF MTOR"/>
    <property type="match status" value="1"/>
</dbReference>
<dbReference type="SMART" id="SM01303">
    <property type="entry name" value="RasGEF_N_2"/>
    <property type="match status" value="1"/>
</dbReference>
<feature type="domain" description="Rapamycin-insensitive companion of mTOR middle" evidence="3">
    <location>
        <begin position="633"/>
        <end position="855"/>
    </location>
</feature>
<evidence type="ECO:0000256" key="2">
    <source>
        <dbReference type="SAM" id="MobiDB-lite"/>
    </source>
</evidence>
<dbReference type="PANTHER" id="PTHR13298">
    <property type="entry name" value="CYTOSOLIC REGULATOR PIANISSIMO"/>
    <property type="match status" value="1"/>
</dbReference>
<evidence type="ECO:0000256" key="1">
    <source>
        <dbReference type="ARBA" id="ARBA00008878"/>
    </source>
</evidence>
<feature type="region of interest" description="Disordered" evidence="2">
    <location>
        <begin position="1245"/>
        <end position="1292"/>
    </location>
</feature>
<evidence type="ECO:0000259" key="5">
    <source>
        <dbReference type="SMART" id="SM01310"/>
    </source>
</evidence>
<dbReference type="Pfam" id="PF14668">
    <property type="entry name" value="RICTOR_V"/>
    <property type="match status" value="1"/>
</dbReference>
<evidence type="ECO:0000259" key="3">
    <source>
        <dbReference type="SMART" id="SM01307"/>
    </source>
</evidence>
<evidence type="ECO:0000313" key="7">
    <source>
        <dbReference type="Proteomes" id="UP000297245"/>
    </source>
</evidence>
<feature type="compositionally biased region" description="Acidic residues" evidence="2">
    <location>
        <begin position="1254"/>
        <end position="1265"/>
    </location>
</feature>
<dbReference type="InterPro" id="IPR028267">
    <property type="entry name" value="Pianissimo_N"/>
</dbReference>
<accession>A0A4S8MEN1</accession>
<dbReference type="SMART" id="SM01310">
    <property type="entry name" value="RICTOR_V"/>
    <property type="match status" value="1"/>
</dbReference>
<name>A0A4S8MEN1_DENBC</name>
<proteinExistence type="inferred from homology"/>
<evidence type="ECO:0000313" key="6">
    <source>
        <dbReference type="EMBL" id="THV00832.1"/>
    </source>
</evidence>
<dbReference type="InterPro" id="IPR029451">
    <property type="entry name" value="RICTOR_M"/>
</dbReference>
<dbReference type="Pfam" id="PF14666">
    <property type="entry name" value="RICTOR_M"/>
    <property type="match status" value="1"/>
</dbReference>
<keyword evidence="7" id="KW-1185">Reference proteome</keyword>
<dbReference type="OrthoDB" id="271111at2759"/>
<dbReference type="SMART" id="SM01308">
    <property type="entry name" value="RICTOR_N"/>
    <property type="match status" value="1"/>
</dbReference>
<sequence length="1292" mass="145573">MPHLPQSNTSSTVSSLVSSAVTLVNGTSETSNGISFEELEGKELSEQLEILDKKLVQENRIKDGAENLLSMALTDELRQQVVSELSIASSNIEAITKKKTDIEHILKVQKAQSNQSKRKEEADGDDFRTALRNAQSCVSTLTSLNASIPAPSDPSPSAVLSNSPDLDRQLVEVMTKLVQIFQRNLRVRYGLETHEVVQAVIPALADRRSKQCRAVAYRVIRHALVDANTVRITLEQQIDWYLVRSLHRDNKFAVEKEQAIKLIRAIVEVGVVSHDKGSRKVPLSEPVMRAFIAVAEQADDPFRLICIQTLAEIIVLDTDLVARTGGVRALLHAIGEGPLEITPLLAFTFLHLVDSPRTRVYLNVGTDLEIALSAVTDAYGKGPEHVDRMKSCTKVIQLMLRTWSGLLYFCMDGLRAIRSLVDTLRIPSLETREIVLNMFFEVFNIQTPEWHQPFLAGRRLTTYQKASSEPPKYEPEHFERNTHAVKLTDQYIGLLVLVFTKAGLLAACILSLDALTSMLEEFTIGNSMTRKATLLIGEILQLANRVLPLSIAAKIQAVPKIFTLASDYHDGEHRIVGSSALSMIDSFNRNRTRLEPSTVKVAPSRIRANSVDDAIRRGQRQVEQVKIKMGMQMDDRTFQSYLLDTQVMATRDHAKWNFDILQELIEGPLLNPKRMEEAIKGARFMRRLMAFFHPFGGRFSTMHRRVKVNHRWVRLGCSLLTTFMASTDGIRYLSSEDPFMGQIAKCFAQLHGPESDPAFSKKRIADTLTYGYLEMLGTLSKHKEGIEILEKHNIFNAFYHLSDLKNRDDLIRGVIEHLDYTTNGHPRIILSKALTSSNKETQKFATALLGELIRNSSVNAWTLRLLMTQLYDPAPEVRAMAVHYLEAACESKEILELVVEMQPTMSHLGDVGNSLLLKFMSTPTGFRYLYGEGYIDREMDIWFNERNIYYVVQVEVFLAQVFNSSSEDDDYHLVFEGTVPPHFYGEMVKTELGCQILQEKGHFVEFAQFIRQHAHESEDPELIMKLKSVLWAVGNVGSTEGGLPFLEEEEIIPFILEIANQSLIPSLRGTCFFALGLISSTSQGAEILDDYQWEATLSPMGMPTGLCIPVEVDRFISLPSWKAIISEETNTQLMPPTSDPEVEVITAIQNLANSVIANAASRSLAKMKSRPEYRAIFSSPAMFFRVLHIISTSRYRLPVRRYIMDLFNVELDAKVVATFVECARTLKASPSYRPPESDLNRRFSIFGRARNPEESDEDDEVDEEPPPLPNIKREQPPLNLRPVSRIVGFRSS</sequence>
<dbReference type="InterPro" id="IPR016024">
    <property type="entry name" value="ARM-type_fold"/>
</dbReference>
<protein>
    <recommendedName>
        <fullName evidence="8">REM-1 domain-containing protein</fullName>
    </recommendedName>
</protein>
<dbReference type="InterPro" id="IPR029453">
    <property type="entry name" value="Rictor_IV"/>
</dbReference>
<dbReference type="EMBL" id="ML179098">
    <property type="protein sequence ID" value="THV00832.1"/>
    <property type="molecule type" value="Genomic_DNA"/>
</dbReference>
<dbReference type="GO" id="GO:0031932">
    <property type="term" value="C:TORC2 complex"/>
    <property type="evidence" value="ECO:0007669"/>
    <property type="project" value="InterPro"/>
</dbReference>
<organism evidence="6 7">
    <name type="scientific">Dendrothele bispora (strain CBS 962.96)</name>
    <dbReference type="NCBI Taxonomy" id="1314807"/>
    <lineage>
        <taxon>Eukaryota</taxon>
        <taxon>Fungi</taxon>
        <taxon>Dikarya</taxon>
        <taxon>Basidiomycota</taxon>
        <taxon>Agaricomycotina</taxon>
        <taxon>Agaricomycetes</taxon>
        <taxon>Agaricomycetidae</taxon>
        <taxon>Agaricales</taxon>
        <taxon>Agaricales incertae sedis</taxon>
        <taxon>Dendrothele</taxon>
    </lineage>
</organism>
<comment type="similarity">
    <text evidence="1">Belongs to the RICTOR family.</text>
</comment>
<dbReference type="GO" id="GO:0038203">
    <property type="term" value="P:TORC2 signaling"/>
    <property type="evidence" value="ECO:0007669"/>
    <property type="project" value="TreeGrafter"/>
</dbReference>
<dbReference type="Pfam" id="PF14663">
    <property type="entry name" value="RasGEF_N_2"/>
    <property type="match status" value="1"/>
</dbReference>
<gene>
    <name evidence="6" type="ORF">K435DRAFT_827891</name>
</gene>
<dbReference type="InterPro" id="IPR029452">
    <property type="entry name" value="RICTOR_V"/>
</dbReference>
<dbReference type="Pfam" id="PF14664">
    <property type="entry name" value="RICTOR_N"/>
    <property type="match status" value="1"/>
</dbReference>
<reference evidence="6 7" key="1">
    <citation type="journal article" date="2019" name="Nat. Ecol. Evol.">
        <title>Megaphylogeny resolves global patterns of mushroom evolution.</title>
        <authorList>
            <person name="Varga T."/>
            <person name="Krizsan K."/>
            <person name="Foldi C."/>
            <person name="Dima B."/>
            <person name="Sanchez-Garcia M."/>
            <person name="Sanchez-Ramirez S."/>
            <person name="Szollosi G.J."/>
            <person name="Szarkandi J.G."/>
            <person name="Papp V."/>
            <person name="Albert L."/>
            <person name="Andreopoulos W."/>
            <person name="Angelini C."/>
            <person name="Antonin V."/>
            <person name="Barry K.W."/>
            <person name="Bougher N.L."/>
            <person name="Buchanan P."/>
            <person name="Buyck B."/>
            <person name="Bense V."/>
            <person name="Catcheside P."/>
            <person name="Chovatia M."/>
            <person name="Cooper J."/>
            <person name="Damon W."/>
            <person name="Desjardin D."/>
            <person name="Finy P."/>
            <person name="Geml J."/>
            <person name="Haridas S."/>
            <person name="Hughes K."/>
            <person name="Justo A."/>
            <person name="Karasinski D."/>
            <person name="Kautmanova I."/>
            <person name="Kiss B."/>
            <person name="Kocsube S."/>
            <person name="Kotiranta H."/>
            <person name="LaButti K.M."/>
            <person name="Lechner B.E."/>
            <person name="Liimatainen K."/>
            <person name="Lipzen A."/>
            <person name="Lukacs Z."/>
            <person name="Mihaltcheva S."/>
            <person name="Morgado L.N."/>
            <person name="Niskanen T."/>
            <person name="Noordeloos M.E."/>
            <person name="Ohm R.A."/>
            <person name="Ortiz-Santana B."/>
            <person name="Ovrebo C."/>
            <person name="Racz N."/>
            <person name="Riley R."/>
            <person name="Savchenko A."/>
            <person name="Shiryaev A."/>
            <person name="Soop K."/>
            <person name="Spirin V."/>
            <person name="Szebenyi C."/>
            <person name="Tomsovsky M."/>
            <person name="Tulloss R.E."/>
            <person name="Uehling J."/>
            <person name="Grigoriev I.V."/>
            <person name="Vagvolgyi C."/>
            <person name="Papp T."/>
            <person name="Martin F.M."/>
            <person name="Miettinen O."/>
            <person name="Hibbett D.S."/>
            <person name="Nagy L.G."/>
        </authorList>
    </citation>
    <scope>NUCLEOTIDE SEQUENCE [LARGE SCALE GENOMIC DNA]</scope>
    <source>
        <strain evidence="6 7">CBS 962.96</strain>
    </source>
</reference>
<feature type="domain" description="Rapamycin-insensitive companion of mTOR N-terminal" evidence="4">
    <location>
        <begin position="171"/>
        <end position="548"/>
    </location>
</feature>